<proteinExistence type="predicted"/>
<dbReference type="Proteomes" id="UP000188912">
    <property type="component" value="Chromosome"/>
</dbReference>
<keyword evidence="2" id="KW-1185">Reference proteome</keyword>
<sequence length="61" mass="6446">MPAVGVENSFGLNARSAVWEISFWDGSGNDCTRNHSTILTRAVMSVPASAAVVRTNSHVGN</sequence>
<protein>
    <submittedName>
        <fullName evidence="1">Uncharacterized protein</fullName>
    </submittedName>
</protein>
<reference evidence="1 2" key="2">
    <citation type="journal article" date="2016" name="Sci. Rep.">
        <title>The genome of Rhizobiales bacteria in predatory ants reveals urease gene functions but no genes for nitrogen fixation.</title>
        <authorList>
            <person name="Neuvonen M.M."/>
            <person name="Tamarit D."/>
            <person name="Naslund K."/>
            <person name="Liebig J."/>
            <person name="Feldhaar H."/>
            <person name="Moran N.A."/>
            <person name="Guy L."/>
            <person name="Andersson S.G."/>
        </authorList>
    </citation>
    <scope>NUCLEOTIDE SEQUENCE [LARGE SCALE GENOMIC DNA]</scope>
    <source>
        <strain evidence="1 2">Hsal</strain>
    </source>
</reference>
<dbReference type="AlphaFoldDB" id="A0A1U9JVI4"/>
<reference evidence="1 2" key="1">
    <citation type="journal article" date="2010" name="Science">
        <title>Genomic comparison of the ants Camponotus floridanus and Harpegnathos saltator.</title>
        <authorList>
            <person name="Bonasio R."/>
            <person name="Zhang G."/>
            <person name="Ye C."/>
            <person name="Mutti N.S."/>
            <person name="Fang X."/>
            <person name="Qin N."/>
            <person name="Donahue G."/>
            <person name="Yang P."/>
            <person name="Li Q."/>
            <person name="Li C."/>
            <person name="Zhang P."/>
            <person name="Huang Z."/>
            <person name="Berger S.L."/>
            <person name="Reinberg D."/>
            <person name="Wang J."/>
            <person name="Liebig J."/>
        </authorList>
    </citation>
    <scope>NUCLEOTIDE SEQUENCE [LARGE SCALE GENOMIC DNA]</scope>
    <source>
        <strain evidence="1 2">Hsal</strain>
    </source>
</reference>
<name>A0A1U9JVI4_9HYPH</name>
<gene>
    <name evidence="1" type="ORF">BHV28_11700</name>
</gene>
<dbReference type="EMBL" id="CP017315">
    <property type="protein sequence ID" value="AQS41856.1"/>
    <property type="molecule type" value="Genomic_DNA"/>
</dbReference>
<dbReference type="STRING" id="1902579.BHV28_11700"/>
<organism evidence="1 2">
    <name type="scientific">Candidatus Tokpelaia hoelldobleri</name>
    <dbReference type="NCBI Taxonomy" id="1902579"/>
    <lineage>
        <taxon>Bacteria</taxon>
        <taxon>Pseudomonadati</taxon>
        <taxon>Pseudomonadota</taxon>
        <taxon>Alphaproteobacteria</taxon>
        <taxon>Hyphomicrobiales</taxon>
        <taxon>Candidatus Tokpelaia</taxon>
    </lineage>
</organism>
<evidence type="ECO:0000313" key="1">
    <source>
        <dbReference type="EMBL" id="AQS41856.1"/>
    </source>
</evidence>
<evidence type="ECO:0000313" key="2">
    <source>
        <dbReference type="Proteomes" id="UP000188912"/>
    </source>
</evidence>
<dbReference type="KEGG" id="thd:BHV28_11700"/>
<accession>A0A1U9JVI4</accession>